<proteinExistence type="predicted"/>
<dbReference type="AlphaFoldDB" id="A0A1I4VQE6"/>
<dbReference type="InterPro" id="IPR002938">
    <property type="entry name" value="FAD-bd"/>
</dbReference>
<dbReference type="InterPro" id="IPR036188">
    <property type="entry name" value="FAD/NAD-bd_sf"/>
</dbReference>
<evidence type="ECO:0000256" key="2">
    <source>
        <dbReference type="ARBA" id="ARBA00023033"/>
    </source>
</evidence>
<dbReference type="InterPro" id="IPR050493">
    <property type="entry name" value="FAD-dep_Monooxygenase_BioMet"/>
</dbReference>
<evidence type="ECO:0000313" key="5">
    <source>
        <dbReference type="EMBL" id="SFN03196.1"/>
    </source>
</evidence>
<organism evidence="5 6">
    <name type="scientific">Saccharopolyspora antimicrobica</name>
    <dbReference type="NCBI Taxonomy" id="455193"/>
    <lineage>
        <taxon>Bacteria</taxon>
        <taxon>Bacillati</taxon>
        <taxon>Actinomycetota</taxon>
        <taxon>Actinomycetes</taxon>
        <taxon>Pseudonocardiales</taxon>
        <taxon>Pseudonocardiaceae</taxon>
        <taxon>Saccharopolyspora</taxon>
    </lineage>
</organism>
<dbReference type="Pfam" id="PF01494">
    <property type="entry name" value="FAD_binding_3"/>
    <property type="match status" value="1"/>
</dbReference>
<dbReference type="GO" id="GO:0004497">
    <property type="term" value="F:monooxygenase activity"/>
    <property type="evidence" value="ECO:0007669"/>
    <property type="project" value="UniProtKB-KW"/>
</dbReference>
<feature type="region of interest" description="Disordered" evidence="3">
    <location>
        <begin position="1"/>
        <end position="20"/>
    </location>
</feature>
<dbReference type="SUPFAM" id="SSF51905">
    <property type="entry name" value="FAD/NAD(P)-binding domain"/>
    <property type="match status" value="1"/>
</dbReference>
<evidence type="ECO:0000313" key="6">
    <source>
        <dbReference type="Proteomes" id="UP000199398"/>
    </source>
</evidence>
<gene>
    <name evidence="5" type="ORF">SAMN05421805_102312</name>
</gene>
<dbReference type="STRING" id="455193.SAMN05421805_102312"/>
<evidence type="ECO:0000256" key="1">
    <source>
        <dbReference type="ARBA" id="ARBA00023002"/>
    </source>
</evidence>
<reference evidence="5 6" key="1">
    <citation type="submission" date="2016-10" db="EMBL/GenBank/DDBJ databases">
        <authorList>
            <person name="de Groot N.N."/>
        </authorList>
    </citation>
    <scope>NUCLEOTIDE SEQUENCE [LARGE SCALE GENOMIC DNA]</scope>
    <source>
        <strain evidence="5 6">CPCC 201259</strain>
    </source>
</reference>
<dbReference type="Proteomes" id="UP000199398">
    <property type="component" value="Unassembled WGS sequence"/>
</dbReference>
<protein>
    <submittedName>
        <fullName evidence="5">FAD binding domain-containing protein</fullName>
    </submittedName>
</protein>
<evidence type="ECO:0000256" key="3">
    <source>
        <dbReference type="SAM" id="MobiDB-lite"/>
    </source>
</evidence>
<dbReference type="PANTHER" id="PTHR13789:SF268">
    <property type="entry name" value="5-METHYLPHENAZINE-1-CARBOXYLATE 1-MONOOXYGENASE"/>
    <property type="match status" value="1"/>
</dbReference>
<dbReference type="RefSeq" id="WP_246025586.1">
    <property type="nucleotide sequence ID" value="NZ_FOUP01000002.1"/>
</dbReference>
<keyword evidence="2" id="KW-0503">Monooxygenase</keyword>
<keyword evidence="1" id="KW-0560">Oxidoreductase</keyword>
<name>A0A1I4VQE6_9PSEU</name>
<dbReference type="GO" id="GO:0071949">
    <property type="term" value="F:FAD binding"/>
    <property type="evidence" value="ECO:0007669"/>
    <property type="project" value="InterPro"/>
</dbReference>
<evidence type="ECO:0000259" key="4">
    <source>
        <dbReference type="Pfam" id="PF01494"/>
    </source>
</evidence>
<sequence>MTLLGDAAHPMHPMGSNGAGQAILDATSLSGHLAQCSDPAEALLTYQDDRLAATSEIVLRNRRGGPENVIDEVERSDPNGFSHIDDVIDPATLEAVIAGYAQASGASQQQVNDPPR</sequence>
<feature type="domain" description="FAD-binding" evidence="4">
    <location>
        <begin position="3"/>
        <end position="58"/>
    </location>
</feature>
<dbReference type="EMBL" id="FOUP01000002">
    <property type="protein sequence ID" value="SFN03196.1"/>
    <property type="molecule type" value="Genomic_DNA"/>
</dbReference>
<dbReference type="PANTHER" id="PTHR13789">
    <property type="entry name" value="MONOOXYGENASE"/>
    <property type="match status" value="1"/>
</dbReference>
<accession>A0A1I4VQE6</accession>
<dbReference type="Gene3D" id="3.50.50.60">
    <property type="entry name" value="FAD/NAD(P)-binding domain"/>
    <property type="match status" value="1"/>
</dbReference>